<evidence type="ECO:0000259" key="2">
    <source>
        <dbReference type="Pfam" id="PF00144"/>
    </source>
</evidence>
<dbReference type="Pfam" id="PF00144">
    <property type="entry name" value="Beta-lactamase"/>
    <property type="match status" value="1"/>
</dbReference>
<keyword evidence="1" id="KW-0732">Signal</keyword>
<feature type="domain" description="Beta-lactamase-related" evidence="2">
    <location>
        <begin position="49"/>
        <end position="343"/>
    </location>
</feature>
<feature type="signal peptide" evidence="1">
    <location>
        <begin position="1"/>
        <end position="22"/>
    </location>
</feature>
<reference evidence="3 4" key="1">
    <citation type="submission" date="2020-01" db="EMBL/GenBank/DDBJ databases">
        <authorList>
            <person name="Kim M."/>
        </authorList>
    </citation>
    <scope>NUCLEOTIDE SEQUENCE [LARGE SCALE GENOMIC DNA]</scope>
    <source>
        <strain evidence="3 4">BT10</strain>
    </source>
</reference>
<evidence type="ECO:0000256" key="1">
    <source>
        <dbReference type="SAM" id="SignalP"/>
    </source>
</evidence>
<dbReference type="InterPro" id="IPR001466">
    <property type="entry name" value="Beta-lactam-related"/>
</dbReference>
<dbReference type="EMBL" id="CP047897">
    <property type="protein sequence ID" value="QHL88176.1"/>
    <property type="molecule type" value="Genomic_DNA"/>
</dbReference>
<dbReference type="GO" id="GO:0016787">
    <property type="term" value="F:hydrolase activity"/>
    <property type="evidence" value="ECO:0007669"/>
    <property type="project" value="UniProtKB-KW"/>
</dbReference>
<dbReference type="InterPro" id="IPR050491">
    <property type="entry name" value="AmpC-like"/>
</dbReference>
<dbReference type="PANTHER" id="PTHR46825">
    <property type="entry name" value="D-ALANYL-D-ALANINE-CARBOXYPEPTIDASE/ENDOPEPTIDASE AMPH"/>
    <property type="match status" value="1"/>
</dbReference>
<dbReference type="PANTHER" id="PTHR46825:SF7">
    <property type="entry name" value="D-ALANYL-D-ALANINE CARBOXYPEPTIDASE"/>
    <property type="match status" value="1"/>
</dbReference>
<sequence length="452" mass="50188">MTKRFKKMVVAFLLLSFPFAGVAQKKQPFNKQKMDSLLSVLESKDKLMGAVAIYQEGKPVYNRSIGYAMVDGNAKEKATTATRYRIGSISKTFTATLILQLIEEKKLALNTPLSTFFPEFENASAITVEHLLNQHSGLMSFTSVPTYGLYMTQPKTQADMLAIMASLKPIAEPGAKYDYSNTNYVLLGYIVERVTKKPYAQVLQEKIVDKLKLKDTYYGGKIDRTKKEAASFKFINNQWSLAPETDMSIPHGAGAIVSTTKDLAVFINGLFAGKLISMASLEQMKTIKDGYGLGLVTLKFDNQVSYGHGGIIDGFNSMISYFPEQKLTMATTFNGLNINPSDAHVGILSIAFNKPYKVPTYAAPKNLNLDLTKYEGTFVSQQFPLKITMRKEGELLMSQAQGQSAFALEPRSSQNFVFEPAQIEIEFKANEAGVFDQFTLTQGAGKYHFTKE</sequence>
<dbReference type="SUPFAM" id="SSF56601">
    <property type="entry name" value="beta-lactamase/transpeptidase-like"/>
    <property type="match status" value="1"/>
</dbReference>
<dbReference type="RefSeq" id="WP_160692293.1">
    <property type="nucleotide sequence ID" value="NZ_CP047897.1"/>
</dbReference>
<feature type="chain" id="PRO_5027006987" evidence="1">
    <location>
        <begin position="23"/>
        <end position="452"/>
    </location>
</feature>
<proteinExistence type="predicted"/>
<organism evidence="3 4">
    <name type="scientific">Nibribacter ruber</name>
    <dbReference type="NCBI Taxonomy" id="2698458"/>
    <lineage>
        <taxon>Bacteria</taxon>
        <taxon>Pseudomonadati</taxon>
        <taxon>Bacteroidota</taxon>
        <taxon>Cytophagia</taxon>
        <taxon>Cytophagales</taxon>
        <taxon>Hymenobacteraceae</taxon>
        <taxon>Nibribacter</taxon>
    </lineage>
</organism>
<gene>
    <name evidence="3" type="ORF">GU926_12325</name>
</gene>
<keyword evidence="4" id="KW-1185">Reference proteome</keyword>
<keyword evidence="3" id="KW-0378">Hydrolase</keyword>
<dbReference type="InterPro" id="IPR012338">
    <property type="entry name" value="Beta-lactam/transpept-like"/>
</dbReference>
<protein>
    <submittedName>
        <fullName evidence="3">Serine hydrolase</fullName>
    </submittedName>
</protein>
<dbReference type="AlphaFoldDB" id="A0A6P1NWF4"/>
<dbReference type="Proteomes" id="UP000464214">
    <property type="component" value="Chromosome"/>
</dbReference>
<evidence type="ECO:0000313" key="3">
    <source>
        <dbReference type="EMBL" id="QHL88176.1"/>
    </source>
</evidence>
<evidence type="ECO:0000313" key="4">
    <source>
        <dbReference type="Proteomes" id="UP000464214"/>
    </source>
</evidence>
<accession>A0A6P1NWF4</accession>
<name>A0A6P1NWF4_9BACT</name>
<dbReference type="Gene3D" id="3.40.710.10">
    <property type="entry name" value="DD-peptidase/beta-lactamase superfamily"/>
    <property type="match status" value="1"/>
</dbReference>
<dbReference type="KEGG" id="nib:GU926_12325"/>